<feature type="region of interest" description="Disordered" evidence="1">
    <location>
        <begin position="91"/>
        <end position="119"/>
    </location>
</feature>
<dbReference type="RefSeq" id="XP_001803621.1">
    <property type="nucleotide sequence ID" value="XM_001803569.1"/>
</dbReference>
<evidence type="ECO:0000313" key="3">
    <source>
        <dbReference type="Proteomes" id="UP000663193"/>
    </source>
</evidence>
<accession>A0A7U2IA80</accession>
<feature type="compositionally biased region" description="Acidic residues" evidence="1">
    <location>
        <begin position="43"/>
        <end position="55"/>
    </location>
</feature>
<evidence type="ECO:0000313" key="2">
    <source>
        <dbReference type="EMBL" id="QRD05990.1"/>
    </source>
</evidence>
<sequence>MCPIPKESRGFVVDDGMCDCWADADYTPPEELDHLMSERECEQAQDEESELEDFEIPTPRRAKSFQQRLAEKKTRAKRLNMANEACRWRMHQAKTKQVLPPTPKSAKNPTSMKNMAPPA</sequence>
<protein>
    <submittedName>
        <fullName evidence="2">Uncharacterized protein</fullName>
    </submittedName>
</protein>
<organism evidence="2 3">
    <name type="scientific">Phaeosphaeria nodorum (strain SN15 / ATCC MYA-4574 / FGSC 10173)</name>
    <name type="common">Glume blotch fungus</name>
    <name type="synonym">Parastagonospora nodorum</name>
    <dbReference type="NCBI Taxonomy" id="321614"/>
    <lineage>
        <taxon>Eukaryota</taxon>
        <taxon>Fungi</taxon>
        <taxon>Dikarya</taxon>
        <taxon>Ascomycota</taxon>
        <taxon>Pezizomycotina</taxon>
        <taxon>Dothideomycetes</taxon>
        <taxon>Pleosporomycetidae</taxon>
        <taxon>Pleosporales</taxon>
        <taxon>Pleosporineae</taxon>
        <taxon>Phaeosphaeriaceae</taxon>
        <taxon>Parastagonospora</taxon>
    </lineage>
</organism>
<keyword evidence="3" id="KW-1185">Reference proteome</keyword>
<gene>
    <name evidence="2" type="ORF">JI435_134090</name>
</gene>
<dbReference type="OrthoDB" id="10649703at2759"/>
<proteinExistence type="predicted"/>
<dbReference type="KEGG" id="pno:SNOG_13409"/>
<reference evidence="3" key="1">
    <citation type="journal article" date="2021" name="BMC Genomics">
        <title>Chromosome-level genome assembly and manually-curated proteome of model necrotroph Parastagonospora nodorum Sn15 reveals a genome-wide trove of candidate effector homologs, and redundancy of virulence-related functions within an accessory chromosome.</title>
        <authorList>
            <person name="Bertazzoni S."/>
            <person name="Jones D.A.B."/>
            <person name="Phan H.T."/>
            <person name="Tan K.-C."/>
            <person name="Hane J.K."/>
        </authorList>
    </citation>
    <scope>NUCLEOTIDE SEQUENCE [LARGE SCALE GENOMIC DNA]</scope>
    <source>
        <strain evidence="3">SN15 / ATCC MYA-4574 / FGSC 10173)</strain>
    </source>
</reference>
<name>A0A7U2IA80_PHANO</name>
<feature type="region of interest" description="Disordered" evidence="1">
    <location>
        <begin position="41"/>
        <end position="62"/>
    </location>
</feature>
<dbReference type="VEuPathDB" id="FungiDB:JI435_134090"/>
<evidence type="ECO:0000256" key="1">
    <source>
        <dbReference type="SAM" id="MobiDB-lite"/>
    </source>
</evidence>
<dbReference type="Proteomes" id="UP000663193">
    <property type="component" value="Chromosome 19"/>
</dbReference>
<dbReference type="AlphaFoldDB" id="A0A7U2IA80"/>
<dbReference type="EMBL" id="CP069041">
    <property type="protein sequence ID" value="QRD05990.1"/>
    <property type="molecule type" value="Genomic_DNA"/>
</dbReference>